<feature type="domain" description="F-box associated beta-propeller type 3" evidence="1">
    <location>
        <begin position="24"/>
        <end position="116"/>
    </location>
</feature>
<accession>A0A2G2W1T0</accession>
<organism evidence="2 3">
    <name type="scientific">Capsicum baccatum</name>
    <name type="common">Peruvian pepper</name>
    <dbReference type="NCBI Taxonomy" id="33114"/>
    <lineage>
        <taxon>Eukaryota</taxon>
        <taxon>Viridiplantae</taxon>
        <taxon>Streptophyta</taxon>
        <taxon>Embryophyta</taxon>
        <taxon>Tracheophyta</taxon>
        <taxon>Spermatophyta</taxon>
        <taxon>Magnoliopsida</taxon>
        <taxon>eudicotyledons</taxon>
        <taxon>Gunneridae</taxon>
        <taxon>Pentapetalae</taxon>
        <taxon>asterids</taxon>
        <taxon>lamiids</taxon>
        <taxon>Solanales</taxon>
        <taxon>Solanaceae</taxon>
        <taxon>Solanoideae</taxon>
        <taxon>Capsiceae</taxon>
        <taxon>Capsicum</taxon>
    </lineage>
</organism>
<dbReference type="InterPro" id="IPR013187">
    <property type="entry name" value="F-box-assoc_dom_typ3"/>
</dbReference>
<dbReference type="Proteomes" id="UP000224567">
    <property type="component" value="Unassembled WGS sequence"/>
</dbReference>
<dbReference type="EMBL" id="MLFT02000009">
    <property type="protein sequence ID" value="PHT39178.1"/>
    <property type="molecule type" value="Genomic_DNA"/>
</dbReference>
<dbReference type="Pfam" id="PF08268">
    <property type="entry name" value="FBA_3"/>
    <property type="match status" value="1"/>
</dbReference>
<gene>
    <name evidence="2" type="ORF">CQW23_22751</name>
</gene>
<reference evidence="2 3" key="1">
    <citation type="journal article" date="2017" name="Genome Biol.">
        <title>New reference genome sequences of hot pepper reveal the massive evolution of plant disease-resistance genes by retroduplication.</title>
        <authorList>
            <person name="Kim S."/>
            <person name="Park J."/>
            <person name="Yeom S.I."/>
            <person name="Kim Y.M."/>
            <person name="Seo E."/>
            <person name="Kim K.T."/>
            <person name="Kim M.S."/>
            <person name="Lee J.M."/>
            <person name="Cheong K."/>
            <person name="Shin H.S."/>
            <person name="Kim S.B."/>
            <person name="Han K."/>
            <person name="Lee J."/>
            <person name="Park M."/>
            <person name="Lee H.A."/>
            <person name="Lee H.Y."/>
            <person name="Lee Y."/>
            <person name="Oh S."/>
            <person name="Lee J.H."/>
            <person name="Choi E."/>
            <person name="Choi E."/>
            <person name="Lee S.E."/>
            <person name="Jeon J."/>
            <person name="Kim H."/>
            <person name="Choi G."/>
            <person name="Song H."/>
            <person name="Lee J."/>
            <person name="Lee S.C."/>
            <person name="Kwon J.K."/>
            <person name="Lee H.Y."/>
            <person name="Koo N."/>
            <person name="Hong Y."/>
            <person name="Kim R.W."/>
            <person name="Kang W.H."/>
            <person name="Huh J.H."/>
            <person name="Kang B.C."/>
            <person name="Yang T.J."/>
            <person name="Lee Y.H."/>
            <person name="Bennetzen J.L."/>
            <person name="Choi D."/>
        </authorList>
    </citation>
    <scope>NUCLEOTIDE SEQUENCE [LARGE SCALE GENOMIC DNA]</scope>
    <source>
        <strain evidence="3">cv. PBC81</strain>
    </source>
</reference>
<sequence>MENVPKLLFVKRAYVLRPREHTHKLRFVSVDMEGEIQSNEELCSTVIITGRKHAVCEWIVCSGLICIIIDRRIYLCNPAIHQVCDLPRCSPSAFSEDNLVAFGYLHSKKEYKVVVPPFKKE</sequence>
<evidence type="ECO:0000259" key="1">
    <source>
        <dbReference type="Pfam" id="PF08268"/>
    </source>
</evidence>
<keyword evidence="3" id="KW-1185">Reference proteome</keyword>
<evidence type="ECO:0000313" key="2">
    <source>
        <dbReference type="EMBL" id="PHT39178.1"/>
    </source>
</evidence>
<reference evidence="3" key="2">
    <citation type="journal article" date="2017" name="J. Anim. Genet.">
        <title>Multiple reference genome sequences of hot pepper reveal the massive evolution of plant disease resistance genes by retroduplication.</title>
        <authorList>
            <person name="Kim S."/>
            <person name="Park J."/>
            <person name="Yeom S.-I."/>
            <person name="Kim Y.-M."/>
            <person name="Seo E."/>
            <person name="Kim K.-T."/>
            <person name="Kim M.-S."/>
            <person name="Lee J.M."/>
            <person name="Cheong K."/>
            <person name="Shin H.-S."/>
            <person name="Kim S.-B."/>
            <person name="Han K."/>
            <person name="Lee J."/>
            <person name="Park M."/>
            <person name="Lee H.-A."/>
            <person name="Lee H.-Y."/>
            <person name="Lee Y."/>
            <person name="Oh S."/>
            <person name="Lee J.H."/>
            <person name="Choi E."/>
            <person name="Choi E."/>
            <person name="Lee S.E."/>
            <person name="Jeon J."/>
            <person name="Kim H."/>
            <person name="Choi G."/>
            <person name="Song H."/>
            <person name="Lee J."/>
            <person name="Lee S.-C."/>
            <person name="Kwon J.-K."/>
            <person name="Lee H.-Y."/>
            <person name="Koo N."/>
            <person name="Hong Y."/>
            <person name="Kim R.W."/>
            <person name="Kang W.-H."/>
            <person name="Huh J.H."/>
            <person name="Kang B.-C."/>
            <person name="Yang T.-J."/>
            <person name="Lee Y.-H."/>
            <person name="Bennetzen J.L."/>
            <person name="Choi D."/>
        </authorList>
    </citation>
    <scope>NUCLEOTIDE SEQUENCE [LARGE SCALE GENOMIC DNA]</scope>
    <source>
        <strain evidence="3">cv. PBC81</strain>
    </source>
</reference>
<dbReference type="AlphaFoldDB" id="A0A2G2W1T0"/>
<protein>
    <recommendedName>
        <fullName evidence="1">F-box associated beta-propeller type 3 domain-containing protein</fullName>
    </recommendedName>
</protein>
<name>A0A2G2W1T0_CAPBA</name>
<comment type="caution">
    <text evidence="2">The sequence shown here is derived from an EMBL/GenBank/DDBJ whole genome shotgun (WGS) entry which is preliminary data.</text>
</comment>
<dbReference type="OrthoDB" id="5319261at2759"/>
<evidence type="ECO:0000313" key="3">
    <source>
        <dbReference type="Proteomes" id="UP000224567"/>
    </source>
</evidence>
<proteinExistence type="predicted"/>
<dbReference type="STRING" id="33114.A0A2G2W1T0"/>